<feature type="domain" description="Inner membrane component" evidence="2">
    <location>
        <begin position="44"/>
        <end position="93"/>
    </location>
</feature>
<name>A0A378BDS1_KLEPN</name>
<dbReference type="Proteomes" id="UP000255192">
    <property type="component" value="Unassembled WGS sequence"/>
</dbReference>
<feature type="transmembrane region" description="Helical" evidence="1">
    <location>
        <begin position="47"/>
        <end position="73"/>
    </location>
</feature>
<dbReference type="InterPro" id="IPR005185">
    <property type="entry name" value="YccF"/>
</dbReference>
<keyword evidence="1" id="KW-1133">Transmembrane helix</keyword>
<organism evidence="3 4">
    <name type="scientific">Klebsiella pneumoniae</name>
    <dbReference type="NCBI Taxonomy" id="573"/>
    <lineage>
        <taxon>Bacteria</taxon>
        <taxon>Pseudomonadati</taxon>
        <taxon>Pseudomonadota</taxon>
        <taxon>Gammaproteobacteria</taxon>
        <taxon>Enterobacterales</taxon>
        <taxon>Enterobacteriaceae</taxon>
        <taxon>Klebsiella/Raoultella group</taxon>
        <taxon>Klebsiella</taxon>
        <taxon>Klebsiella pneumoniae complex</taxon>
    </lineage>
</organism>
<evidence type="ECO:0000259" key="2">
    <source>
        <dbReference type="Pfam" id="PF03733"/>
    </source>
</evidence>
<sequence>MSIFNQGGLFFSLTAPDQVLQRKKRYNHQVLLSTGQNRGFMRTILNILNFILGGFATTLGWLLATLVSIILIVTLPLTRSCWEITRLSLFPYGNEAIHVDELEPGRKNGLLNAGGTVLNILWFIFFGWWLCLMHIFSGIAQCLTIIGIPVGIANFKIAAIALWPVGRRVVSVETARAAREANARRRFQ</sequence>
<gene>
    <name evidence="3" type="primary">yccF</name>
    <name evidence="3" type="ORF">NCTC204_06360</name>
</gene>
<dbReference type="EMBL" id="UGMD01000002">
    <property type="protein sequence ID" value="STV36795.1"/>
    <property type="molecule type" value="Genomic_DNA"/>
</dbReference>
<dbReference type="NCBIfam" id="NF008739">
    <property type="entry name" value="PRK11770.1-1"/>
    <property type="match status" value="1"/>
</dbReference>
<protein>
    <submittedName>
        <fullName evidence="3">Inner membrane protein YccF</fullName>
    </submittedName>
</protein>
<evidence type="ECO:0000313" key="4">
    <source>
        <dbReference type="Proteomes" id="UP000255192"/>
    </source>
</evidence>
<feature type="domain" description="Inner membrane component" evidence="2">
    <location>
        <begin position="117"/>
        <end position="167"/>
    </location>
</feature>
<dbReference type="PANTHER" id="PTHR42903">
    <property type="entry name" value="INNER MEMBRANE PROTEIN YCCF"/>
    <property type="match status" value="1"/>
</dbReference>
<evidence type="ECO:0000313" key="3">
    <source>
        <dbReference type="EMBL" id="STV36795.1"/>
    </source>
</evidence>
<dbReference type="GO" id="GO:0005886">
    <property type="term" value="C:plasma membrane"/>
    <property type="evidence" value="ECO:0007669"/>
    <property type="project" value="TreeGrafter"/>
</dbReference>
<proteinExistence type="predicted"/>
<keyword evidence="1" id="KW-0812">Transmembrane</keyword>
<dbReference type="Pfam" id="PF03733">
    <property type="entry name" value="YccF"/>
    <property type="match status" value="2"/>
</dbReference>
<evidence type="ECO:0000256" key="1">
    <source>
        <dbReference type="SAM" id="Phobius"/>
    </source>
</evidence>
<accession>A0A378BDS1</accession>
<dbReference type="PANTHER" id="PTHR42903:SF1">
    <property type="entry name" value="INNER MEMBRANE PROTEIN YCCF"/>
    <property type="match status" value="1"/>
</dbReference>
<keyword evidence="1" id="KW-0472">Membrane</keyword>
<feature type="transmembrane region" description="Helical" evidence="1">
    <location>
        <begin position="110"/>
        <end position="130"/>
    </location>
</feature>
<reference evidence="3 4" key="1">
    <citation type="submission" date="2018-06" db="EMBL/GenBank/DDBJ databases">
        <authorList>
            <consortium name="Pathogen Informatics"/>
            <person name="Doyle S."/>
        </authorList>
    </citation>
    <scope>NUCLEOTIDE SEQUENCE [LARGE SCALE GENOMIC DNA]</scope>
    <source>
        <strain evidence="3 4">NCTC204</strain>
    </source>
</reference>
<feature type="transmembrane region" description="Helical" evidence="1">
    <location>
        <begin position="142"/>
        <end position="163"/>
    </location>
</feature>
<dbReference type="AlphaFoldDB" id="A0A378BDS1"/>
<dbReference type="InterPro" id="IPR052937">
    <property type="entry name" value="Inner_membrane_protein"/>
</dbReference>